<dbReference type="InterPro" id="IPR017871">
    <property type="entry name" value="ABC_transporter-like_CS"/>
</dbReference>
<evidence type="ECO:0000313" key="6">
    <source>
        <dbReference type="EMBL" id="CCO59910.1"/>
    </source>
</evidence>
<keyword evidence="3" id="KW-0547">Nucleotide-binding</keyword>
<dbReference type="AlphaFoldDB" id="U4KAS7"/>
<feature type="domain" description="ABC transporter" evidence="5">
    <location>
        <begin position="3"/>
        <end position="238"/>
    </location>
</feature>
<gene>
    <name evidence="6" type="ORF">VIBNI_B0077</name>
</gene>
<evidence type="ECO:0000256" key="1">
    <source>
        <dbReference type="ARBA" id="ARBA00005417"/>
    </source>
</evidence>
<evidence type="ECO:0000256" key="3">
    <source>
        <dbReference type="ARBA" id="ARBA00022741"/>
    </source>
</evidence>
<name>U4KAS7_9VIBR</name>
<dbReference type="SMART" id="SM00382">
    <property type="entry name" value="AAA"/>
    <property type="match status" value="1"/>
</dbReference>
<evidence type="ECO:0000256" key="2">
    <source>
        <dbReference type="ARBA" id="ARBA00022448"/>
    </source>
</evidence>
<evidence type="ECO:0000259" key="5">
    <source>
        <dbReference type="PROSITE" id="PS50893"/>
    </source>
</evidence>
<dbReference type="InterPro" id="IPR027417">
    <property type="entry name" value="P-loop_NTPase"/>
</dbReference>
<dbReference type="CDD" id="cd03214">
    <property type="entry name" value="ABC_Iron-Siderophores_B12_Hemin"/>
    <property type="match status" value="1"/>
</dbReference>
<keyword evidence="4" id="KW-0067">ATP-binding</keyword>
<sequence>MSLRIDGISVAYGATQVLLNLTTHPIQQGRFVGLIGPNASGKSTLFKTITGIKKADEGKIVFNDQSLSEMTIAQRAKHIAYLPQSYECNAALTVFESILLALKHNAKWRVTSEDLVLVEQILNELGISHLSDKDLSELSGGQKQMAAVARTLVRKPDIVLLDEPTSALDLHHQLSIMTMVKKKAVEENFTVIAALHDLNLAAEFCDELILLRNGNLVAQGAPEMILSLKELGQTYKVHTQLEKTQRESLYVDAQLS</sequence>
<dbReference type="KEGG" id="vni:VIBNI_B0077"/>
<comment type="similarity">
    <text evidence="1">Belongs to the ABC transporter superfamily.</text>
</comment>
<evidence type="ECO:0000313" key="7">
    <source>
        <dbReference type="Proteomes" id="UP000016895"/>
    </source>
</evidence>
<proteinExistence type="inferred from homology"/>
<dbReference type="EMBL" id="FO203527">
    <property type="protein sequence ID" value="CCO59910.1"/>
    <property type="molecule type" value="Genomic_DNA"/>
</dbReference>
<dbReference type="InterPro" id="IPR003593">
    <property type="entry name" value="AAA+_ATPase"/>
</dbReference>
<keyword evidence="2" id="KW-0813">Transport</keyword>
<dbReference type="PROSITE" id="PS00211">
    <property type="entry name" value="ABC_TRANSPORTER_1"/>
    <property type="match status" value="1"/>
</dbReference>
<dbReference type="PROSITE" id="PS50893">
    <property type="entry name" value="ABC_TRANSPORTER_2"/>
    <property type="match status" value="1"/>
</dbReference>
<dbReference type="Gene3D" id="3.40.50.300">
    <property type="entry name" value="P-loop containing nucleotide triphosphate hydrolases"/>
    <property type="match status" value="1"/>
</dbReference>
<accession>U4KAS7</accession>
<dbReference type="SUPFAM" id="SSF52540">
    <property type="entry name" value="P-loop containing nucleoside triphosphate hydrolases"/>
    <property type="match status" value="1"/>
</dbReference>
<dbReference type="Proteomes" id="UP000016895">
    <property type="component" value="Chromosome 2"/>
</dbReference>
<dbReference type="STRING" id="28173.VIBNI_B0077"/>
<evidence type="ECO:0000256" key="4">
    <source>
        <dbReference type="ARBA" id="ARBA00022840"/>
    </source>
</evidence>
<dbReference type="GO" id="GO:0005524">
    <property type="term" value="F:ATP binding"/>
    <property type="evidence" value="ECO:0007669"/>
    <property type="project" value="UniProtKB-KW"/>
</dbReference>
<protein>
    <submittedName>
        <fullName evidence="6">Putative ABC-type cobalamin/Fe3+-siderophores transport systems, ATPase component</fullName>
    </submittedName>
</protein>
<dbReference type="PANTHER" id="PTHR42794">
    <property type="entry name" value="HEMIN IMPORT ATP-BINDING PROTEIN HMUV"/>
    <property type="match status" value="1"/>
</dbReference>
<dbReference type="RefSeq" id="WP_022560589.1">
    <property type="nucleotide sequence ID" value="NC_022543.1"/>
</dbReference>
<organism evidence="6 7">
    <name type="scientific">Vibrio nigripulchritudo</name>
    <dbReference type="NCBI Taxonomy" id="28173"/>
    <lineage>
        <taxon>Bacteria</taxon>
        <taxon>Pseudomonadati</taxon>
        <taxon>Pseudomonadota</taxon>
        <taxon>Gammaproteobacteria</taxon>
        <taxon>Vibrionales</taxon>
        <taxon>Vibrionaceae</taxon>
        <taxon>Vibrio</taxon>
    </lineage>
</organism>
<dbReference type="Pfam" id="PF00005">
    <property type="entry name" value="ABC_tran"/>
    <property type="match status" value="1"/>
</dbReference>
<keyword evidence="7" id="KW-1185">Reference proteome</keyword>
<dbReference type="PANTHER" id="PTHR42794:SF2">
    <property type="entry name" value="ABC TRANSPORTER ATP-BINDING PROTEIN"/>
    <property type="match status" value="1"/>
</dbReference>
<dbReference type="InterPro" id="IPR003439">
    <property type="entry name" value="ABC_transporter-like_ATP-bd"/>
</dbReference>
<dbReference type="PATRIC" id="fig|1260221.3.peg.3766"/>
<dbReference type="FunFam" id="3.40.50.300:FF:000134">
    <property type="entry name" value="Iron-enterobactin ABC transporter ATP-binding protein"/>
    <property type="match status" value="1"/>
</dbReference>
<dbReference type="OrthoDB" id="6461291at2"/>
<dbReference type="GO" id="GO:0016887">
    <property type="term" value="F:ATP hydrolysis activity"/>
    <property type="evidence" value="ECO:0007669"/>
    <property type="project" value="InterPro"/>
</dbReference>
<reference evidence="6 7" key="1">
    <citation type="journal article" date="2013" name="ISME J.">
        <title>Comparative genomics of pathogenic lineages of Vibrio nigripulchritudo identifies virulence-associated traits.</title>
        <authorList>
            <person name="Goudenege D."/>
            <person name="Labreuche Y."/>
            <person name="Krin E."/>
            <person name="Ansquer D."/>
            <person name="Mangenot S."/>
            <person name="Calteau A."/>
            <person name="Medigue C."/>
            <person name="Mazel D."/>
            <person name="Polz M.F."/>
            <person name="Le Roux F."/>
        </authorList>
    </citation>
    <scope>NUCLEOTIDE SEQUENCE [LARGE SCALE GENOMIC DNA]</scope>
    <source>
        <strain evidence="7">SnF1</strain>
    </source>
</reference>